<organism evidence="2 3">
    <name type="scientific">Heyndrickxia camelliae</name>
    <dbReference type="NCBI Taxonomy" id="1707093"/>
    <lineage>
        <taxon>Bacteria</taxon>
        <taxon>Bacillati</taxon>
        <taxon>Bacillota</taxon>
        <taxon>Bacilli</taxon>
        <taxon>Bacillales</taxon>
        <taxon>Bacillaceae</taxon>
        <taxon>Heyndrickxia</taxon>
    </lineage>
</organism>
<dbReference type="AlphaFoldDB" id="A0A2N3LN96"/>
<proteinExistence type="predicted"/>
<dbReference type="RefSeq" id="WP_101353447.1">
    <property type="nucleotide sequence ID" value="NZ_PIQO01000003.1"/>
</dbReference>
<feature type="domain" description="RES" evidence="1">
    <location>
        <begin position="217"/>
        <end position="262"/>
    </location>
</feature>
<reference evidence="2 3" key="1">
    <citation type="submission" date="2017-11" db="EMBL/GenBank/DDBJ databases">
        <title>Bacillus camelliae sp. nov., isolated from pu'er tea.</title>
        <authorList>
            <person name="Niu L."/>
        </authorList>
    </citation>
    <scope>NUCLEOTIDE SEQUENCE [LARGE SCALE GENOMIC DNA]</scope>
    <source>
        <strain evidence="2 3">7578-1</strain>
    </source>
</reference>
<dbReference type="InterPro" id="IPR014914">
    <property type="entry name" value="RES_dom"/>
</dbReference>
<sequence>MADDIDYDYLVNDLGKLWTVLKDDLSSGKVLYNDIEKLISDYVFFKSFHSMFTKAVGYFEESLKDIFPMYRGANGIQSLTNYNRMIPTLEYSQNQNRMNPPGTVFLYLGINKQNKFNESITTCLKEIRAPHDSTATVCRFQVTDLGRNKKVVNICGDSSIPKQIHELEQYVKKKSYDKKFRVMNHTKLSKIITMLYFNIFSSDQIFKPVETDKQDIKRMEYAPFQAIANYIKEQGYAGMIYKSTVHKNGTNLVLFDTEYASVVPNTMKHVTVSDYL</sequence>
<dbReference type="Proteomes" id="UP000233440">
    <property type="component" value="Unassembled WGS sequence"/>
</dbReference>
<dbReference type="EMBL" id="PIQO01000003">
    <property type="protein sequence ID" value="PKR86078.1"/>
    <property type="molecule type" value="Genomic_DNA"/>
</dbReference>
<gene>
    <name evidence="2" type="ORF">CWO92_06820</name>
</gene>
<keyword evidence="3" id="KW-1185">Reference proteome</keyword>
<name>A0A2N3LN96_9BACI</name>
<comment type="caution">
    <text evidence="2">The sequence shown here is derived from an EMBL/GenBank/DDBJ whole genome shotgun (WGS) entry which is preliminary data.</text>
</comment>
<dbReference type="OrthoDB" id="648213at2"/>
<dbReference type="Pfam" id="PF08808">
    <property type="entry name" value="RES"/>
    <property type="match status" value="1"/>
</dbReference>
<evidence type="ECO:0000313" key="3">
    <source>
        <dbReference type="Proteomes" id="UP000233440"/>
    </source>
</evidence>
<evidence type="ECO:0000259" key="1">
    <source>
        <dbReference type="Pfam" id="PF08808"/>
    </source>
</evidence>
<accession>A0A2N3LN96</accession>
<evidence type="ECO:0000313" key="2">
    <source>
        <dbReference type="EMBL" id="PKR86078.1"/>
    </source>
</evidence>
<protein>
    <recommendedName>
        <fullName evidence="1">RES domain-containing protein</fullName>
    </recommendedName>
</protein>